<dbReference type="PROSITE" id="PS50109">
    <property type="entry name" value="HIS_KIN"/>
    <property type="match status" value="1"/>
</dbReference>
<gene>
    <name evidence="8" type="ordered locus">MROS_2016</name>
</gene>
<dbReference type="SUPFAM" id="SSF47384">
    <property type="entry name" value="Homodimeric domain of signal transducing histidine kinase"/>
    <property type="match status" value="1"/>
</dbReference>
<keyword evidence="5 8" id="KW-0418">Kinase</keyword>
<dbReference type="InterPro" id="IPR003661">
    <property type="entry name" value="HisK_dim/P_dom"/>
</dbReference>
<dbReference type="SUPFAM" id="SSF55874">
    <property type="entry name" value="ATPase domain of HSP90 chaperone/DNA topoisomerase II/histidine kinase"/>
    <property type="match status" value="2"/>
</dbReference>
<dbReference type="Proteomes" id="UP000009011">
    <property type="component" value="Chromosome"/>
</dbReference>
<evidence type="ECO:0000313" key="9">
    <source>
        <dbReference type="Proteomes" id="UP000009011"/>
    </source>
</evidence>
<dbReference type="InterPro" id="IPR003594">
    <property type="entry name" value="HATPase_dom"/>
</dbReference>
<feature type="coiled-coil region" evidence="6">
    <location>
        <begin position="166"/>
        <end position="217"/>
    </location>
</feature>
<dbReference type="GO" id="GO:0000155">
    <property type="term" value="F:phosphorelay sensor kinase activity"/>
    <property type="evidence" value="ECO:0007669"/>
    <property type="project" value="InterPro"/>
</dbReference>
<dbReference type="EC" id="2.7.13.3" evidence="2"/>
<dbReference type="PRINTS" id="PR00344">
    <property type="entry name" value="BCTRLSENSOR"/>
</dbReference>
<dbReference type="RefSeq" id="WP_014856680.1">
    <property type="nucleotide sequence ID" value="NC_018178.1"/>
</dbReference>
<organism evidence="8 9">
    <name type="scientific">Melioribacter roseus (strain DSM 23840 / JCM 17771 / VKM B-2668 / P3M-2)</name>
    <dbReference type="NCBI Taxonomy" id="1191523"/>
    <lineage>
        <taxon>Bacteria</taxon>
        <taxon>Pseudomonadati</taxon>
        <taxon>Ignavibacteriota</taxon>
        <taxon>Ignavibacteria</taxon>
        <taxon>Ignavibacteriales</taxon>
        <taxon>Melioribacteraceae</taxon>
        <taxon>Melioribacter</taxon>
    </lineage>
</organism>
<dbReference type="eggNOG" id="COG2172">
    <property type="taxonomic scope" value="Bacteria"/>
</dbReference>
<dbReference type="EMBL" id="CP003557">
    <property type="protein sequence ID" value="AFN75248.1"/>
    <property type="molecule type" value="Genomic_DNA"/>
</dbReference>
<dbReference type="InterPro" id="IPR036097">
    <property type="entry name" value="HisK_dim/P_sf"/>
</dbReference>
<dbReference type="GO" id="GO:0030295">
    <property type="term" value="F:protein kinase activator activity"/>
    <property type="evidence" value="ECO:0007669"/>
    <property type="project" value="TreeGrafter"/>
</dbReference>
<evidence type="ECO:0000256" key="3">
    <source>
        <dbReference type="ARBA" id="ARBA00022553"/>
    </source>
</evidence>
<dbReference type="Pfam" id="PF00512">
    <property type="entry name" value="HisKA"/>
    <property type="match status" value="1"/>
</dbReference>
<dbReference type="InterPro" id="IPR004358">
    <property type="entry name" value="Sig_transdc_His_kin-like_C"/>
</dbReference>
<proteinExistence type="predicted"/>
<keyword evidence="3" id="KW-0597">Phosphoprotein</keyword>
<evidence type="ECO:0000256" key="4">
    <source>
        <dbReference type="ARBA" id="ARBA00022679"/>
    </source>
</evidence>
<dbReference type="SMART" id="SM00388">
    <property type="entry name" value="HisKA"/>
    <property type="match status" value="1"/>
</dbReference>
<comment type="catalytic activity">
    <reaction evidence="1">
        <text>ATP + protein L-histidine = ADP + protein N-phospho-L-histidine.</text>
        <dbReference type="EC" id="2.7.13.3"/>
    </reaction>
</comment>
<dbReference type="PANTHER" id="PTHR42878">
    <property type="entry name" value="TWO-COMPONENT HISTIDINE KINASE"/>
    <property type="match status" value="1"/>
</dbReference>
<keyword evidence="4" id="KW-0808">Transferase</keyword>
<dbReference type="HOGENOM" id="CLU_626721_0_0_10"/>
<feature type="domain" description="Histidine kinase" evidence="7">
    <location>
        <begin position="224"/>
        <end position="437"/>
    </location>
</feature>
<dbReference type="SMART" id="SM00387">
    <property type="entry name" value="HATPase_c"/>
    <property type="match status" value="2"/>
</dbReference>
<keyword evidence="6" id="KW-0175">Coiled coil</keyword>
<dbReference type="Pfam" id="PF13581">
    <property type="entry name" value="HATPase_c_2"/>
    <property type="match status" value="1"/>
</dbReference>
<dbReference type="OrthoDB" id="9766459at2"/>
<reference evidence="8 9" key="1">
    <citation type="journal article" date="2013" name="PLoS ONE">
        <title>Genomic analysis of Melioribacter roseus, facultatively anaerobic organotrophic bacterium representing a novel deep lineage within Bacteriodetes/Chlorobi group.</title>
        <authorList>
            <person name="Kadnikov V.V."/>
            <person name="Mardanov A.V."/>
            <person name="Podosokorskaya O.A."/>
            <person name="Gavrilov S.N."/>
            <person name="Kublanov I.V."/>
            <person name="Beletsky A.V."/>
            <person name="Bonch-Osmolovskaya E.A."/>
            <person name="Ravin N.V."/>
        </authorList>
    </citation>
    <scope>NUCLEOTIDE SEQUENCE [LARGE SCALE GENOMIC DNA]</scope>
    <source>
        <strain evidence="9">JCM 17771 / P3M-2</strain>
    </source>
</reference>
<evidence type="ECO:0000256" key="6">
    <source>
        <dbReference type="SAM" id="Coils"/>
    </source>
</evidence>
<dbReference type="InterPro" id="IPR050351">
    <property type="entry name" value="BphY/WalK/GraS-like"/>
</dbReference>
<dbReference type="Gene3D" id="1.10.287.130">
    <property type="match status" value="1"/>
</dbReference>
<dbReference type="FunFam" id="3.30.565.10:FF:000006">
    <property type="entry name" value="Sensor histidine kinase WalK"/>
    <property type="match status" value="1"/>
</dbReference>
<dbReference type="STRING" id="1191523.MROS_2016"/>
<name>I7A1Y1_MELRP</name>
<dbReference type="CDD" id="cd00082">
    <property type="entry name" value="HisKA"/>
    <property type="match status" value="1"/>
</dbReference>
<dbReference type="PANTHER" id="PTHR42878:SF15">
    <property type="entry name" value="BACTERIOPHYTOCHROME"/>
    <property type="match status" value="1"/>
</dbReference>
<accession>I7A1Y1</accession>
<sequence length="437" mass="49652">MEIKEEKIITLLVDNEEDLVEIRDATRKICEAIGIKQTDQVKVITAVSEITRNIYEYADKGFITFSLFTDGLQKSLKIVAKDEGPGIENVDRILNGKFKSKTGMGIGLKGSKSLMDSFVIDSEPGAGATITMSKIIEGGFELNREQLENLKEALLDTSESEKVTIVAELEAQNQELVNILEELNKSYKELEEKKNLLDKLNKELNNALELVNKKNVELKAFNYTISHDLKAPLRGISGYAREITRKHAEPLSERGKFCVEQIIQASKQMEDLIEDLLSYSRVETETINKAPVDIKKLIETILNQRRPIIEEKFVKLNFVCPEIEYECWESGMVHVFSNLIDNAIKFSAKSNPPEIDIRVYTEKNNLIFSIKDNGVGFDMKYHDRMFELFQRLVRYDEFEGTGAGLAIVKKIVEKHDGRVWAESEPGKGARFYVSLPL</sequence>
<evidence type="ECO:0000256" key="5">
    <source>
        <dbReference type="ARBA" id="ARBA00022777"/>
    </source>
</evidence>
<dbReference type="InterPro" id="IPR036890">
    <property type="entry name" value="HATPase_C_sf"/>
</dbReference>
<dbReference type="InterPro" id="IPR005467">
    <property type="entry name" value="His_kinase_dom"/>
</dbReference>
<dbReference type="CDD" id="cd16934">
    <property type="entry name" value="HATPase_RsbT-like"/>
    <property type="match status" value="1"/>
</dbReference>
<evidence type="ECO:0000259" key="7">
    <source>
        <dbReference type="PROSITE" id="PS50109"/>
    </source>
</evidence>
<dbReference type="Pfam" id="PF02518">
    <property type="entry name" value="HATPase_c"/>
    <property type="match status" value="1"/>
</dbReference>
<dbReference type="GO" id="GO:0007234">
    <property type="term" value="P:osmosensory signaling via phosphorelay pathway"/>
    <property type="evidence" value="ECO:0007669"/>
    <property type="project" value="TreeGrafter"/>
</dbReference>
<keyword evidence="9" id="KW-1185">Reference proteome</keyword>
<dbReference type="eggNOG" id="COG4251">
    <property type="taxonomic scope" value="Bacteria"/>
</dbReference>
<dbReference type="AlphaFoldDB" id="I7A1Y1"/>
<evidence type="ECO:0000256" key="2">
    <source>
        <dbReference type="ARBA" id="ARBA00012438"/>
    </source>
</evidence>
<protein>
    <recommendedName>
        <fullName evidence="2">histidine kinase</fullName>
        <ecNumber evidence="2">2.7.13.3</ecNumber>
    </recommendedName>
</protein>
<dbReference type="KEGG" id="mro:MROS_2016"/>
<dbReference type="GO" id="GO:0000156">
    <property type="term" value="F:phosphorelay response regulator activity"/>
    <property type="evidence" value="ECO:0007669"/>
    <property type="project" value="TreeGrafter"/>
</dbReference>
<dbReference type="Gene3D" id="3.30.565.10">
    <property type="entry name" value="Histidine kinase-like ATPase, C-terminal domain"/>
    <property type="match status" value="2"/>
</dbReference>
<evidence type="ECO:0000256" key="1">
    <source>
        <dbReference type="ARBA" id="ARBA00000085"/>
    </source>
</evidence>
<evidence type="ECO:0000313" key="8">
    <source>
        <dbReference type="EMBL" id="AFN75248.1"/>
    </source>
</evidence>